<evidence type="ECO:0000256" key="2">
    <source>
        <dbReference type="ARBA" id="ARBA00006103"/>
    </source>
</evidence>
<evidence type="ECO:0000256" key="3">
    <source>
        <dbReference type="ARBA" id="ARBA00022448"/>
    </source>
</evidence>
<keyword evidence="4 11" id="KW-0812">Transmembrane</keyword>
<evidence type="ECO:0000256" key="9">
    <source>
        <dbReference type="ARBA" id="ARBA00023136"/>
    </source>
</evidence>
<organism evidence="12 13">
    <name type="scientific">Smittium mucronatum</name>
    <dbReference type="NCBI Taxonomy" id="133383"/>
    <lineage>
        <taxon>Eukaryota</taxon>
        <taxon>Fungi</taxon>
        <taxon>Fungi incertae sedis</taxon>
        <taxon>Zoopagomycota</taxon>
        <taxon>Kickxellomycotina</taxon>
        <taxon>Harpellomycetes</taxon>
        <taxon>Harpellales</taxon>
        <taxon>Legeriomycetaceae</taxon>
        <taxon>Smittium</taxon>
    </lineage>
</organism>
<evidence type="ECO:0000313" key="12">
    <source>
        <dbReference type="EMBL" id="OLY80752.1"/>
    </source>
</evidence>
<feature type="compositionally biased region" description="Low complexity" evidence="10">
    <location>
        <begin position="25"/>
        <end position="34"/>
    </location>
</feature>
<keyword evidence="13" id="KW-1185">Reference proteome</keyword>
<reference evidence="12 13" key="1">
    <citation type="journal article" date="2016" name="Mol. Biol. Evol.">
        <title>Genome-Wide Survey of Gut Fungi (Harpellales) Reveals the First Horizontally Transferred Ubiquitin Gene from a Mosquito Host.</title>
        <authorList>
            <person name="Wang Y."/>
            <person name="White M.M."/>
            <person name="Kvist S."/>
            <person name="Moncalvo J.M."/>
        </authorList>
    </citation>
    <scope>NUCLEOTIDE SEQUENCE [LARGE SCALE GENOMIC DNA]</scope>
    <source>
        <strain evidence="12 13">ALG-7-W6</strain>
    </source>
</reference>
<proteinExistence type="inferred from homology"/>
<evidence type="ECO:0000256" key="8">
    <source>
        <dbReference type="ARBA" id="ARBA00023010"/>
    </source>
</evidence>
<name>A0A1R0GV26_9FUNG</name>
<evidence type="ECO:0000256" key="11">
    <source>
        <dbReference type="SAM" id="Phobius"/>
    </source>
</evidence>
<sequence length="90" mass="9862">MSEKDSKSTVVESSSVPRNIRARRGAAQSARSNATSRQQPKATGSSRTMMRLYSDDSPGLRVDPVVLMVMCLVFIASVFMLHLFGKLTRG</sequence>
<dbReference type="GO" id="GO:0005784">
    <property type="term" value="C:Sec61 translocon complex"/>
    <property type="evidence" value="ECO:0007669"/>
    <property type="project" value="InterPro"/>
</dbReference>
<gene>
    <name evidence="12" type="ORF">AYI68_g5149</name>
</gene>
<dbReference type="GO" id="GO:0006886">
    <property type="term" value="P:intracellular protein transport"/>
    <property type="evidence" value="ECO:0007669"/>
    <property type="project" value="InterPro"/>
</dbReference>
<dbReference type="InterPro" id="IPR016482">
    <property type="entry name" value="SecG/Sec61-beta/Sbh"/>
</dbReference>
<dbReference type="Pfam" id="PF03911">
    <property type="entry name" value="Sec61_beta"/>
    <property type="match status" value="1"/>
</dbReference>
<evidence type="ECO:0000313" key="13">
    <source>
        <dbReference type="Proteomes" id="UP000187455"/>
    </source>
</evidence>
<keyword evidence="5" id="KW-0256">Endoplasmic reticulum</keyword>
<keyword evidence="8" id="KW-0811">Translocation</keyword>
<feature type="transmembrane region" description="Helical" evidence="11">
    <location>
        <begin position="65"/>
        <end position="84"/>
    </location>
</feature>
<dbReference type="Proteomes" id="UP000187455">
    <property type="component" value="Unassembled WGS sequence"/>
</dbReference>
<evidence type="ECO:0000256" key="1">
    <source>
        <dbReference type="ARBA" id="ARBA00004389"/>
    </source>
</evidence>
<protein>
    <submittedName>
        <fullName evidence="12">Protein transport protein Sec61 subunit beta</fullName>
    </submittedName>
</protein>
<evidence type="ECO:0000256" key="10">
    <source>
        <dbReference type="SAM" id="MobiDB-lite"/>
    </source>
</evidence>
<dbReference type="EMBL" id="LSSL01003167">
    <property type="protein sequence ID" value="OLY80752.1"/>
    <property type="molecule type" value="Genomic_DNA"/>
</dbReference>
<keyword evidence="7 11" id="KW-1133">Transmembrane helix</keyword>
<dbReference type="AlphaFoldDB" id="A0A1R0GV26"/>
<keyword evidence="3" id="KW-0813">Transport</keyword>
<feature type="compositionally biased region" description="Polar residues" evidence="10">
    <location>
        <begin position="35"/>
        <end position="48"/>
    </location>
</feature>
<evidence type="ECO:0000256" key="5">
    <source>
        <dbReference type="ARBA" id="ARBA00022824"/>
    </source>
</evidence>
<feature type="region of interest" description="Disordered" evidence="10">
    <location>
        <begin position="1"/>
        <end position="50"/>
    </location>
</feature>
<dbReference type="OrthoDB" id="5401193at2759"/>
<feature type="compositionally biased region" description="Polar residues" evidence="10">
    <location>
        <begin position="8"/>
        <end position="17"/>
    </location>
</feature>
<evidence type="ECO:0000256" key="4">
    <source>
        <dbReference type="ARBA" id="ARBA00022692"/>
    </source>
</evidence>
<accession>A0A1R0GV26</accession>
<comment type="similarity">
    <text evidence="2">Belongs to the SEC61-beta family.</text>
</comment>
<dbReference type="InterPro" id="IPR030671">
    <property type="entry name" value="Sec61-beta/Sbh"/>
</dbReference>
<evidence type="ECO:0000256" key="7">
    <source>
        <dbReference type="ARBA" id="ARBA00022989"/>
    </source>
</evidence>
<evidence type="ECO:0000256" key="6">
    <source>
        <dbReference type="ARBA" id="ARBA00022927"/>
    </source>
</evidence>
<comment type="subcellular location">
    <subcellularLocation>
        <location evidence="1">Endoplasmic reticulum membrane</location>
        <topology evidence="1">Single-pass membrane protein</topology>
    </subcellularLocation>
</comment>
<dbReference type="PANTHER" id="PTHR13509">
    <property type="entry name" value="SEC61 SUBUNIT BETA"/>
    <property type="match status" value="1"/>
</dbReference>
<keyword evidence="9 11" id="KW-0472">Membrane</keyword>
<comment type="caution">
    <text evidence="12">The sequence shown here is derived from an EMBL/GenBank/DDBJ whole genome shotgun (WGS) entry which is preliminary data.</text>
</comment>
<keyword evidence="6" id="KW-0653">Protein transport</keyword>
<dbReference type="STRING" id="133383.A0A1R0GV26"/>